<reference evidence="2 3" key="1">
    <citation type="journal article" date="2021" name="BMC Biol.">
        <title>Horizontally acquired antibacterial genes associated with adaptive radiation of ladybird beetles.</title>
        <authorList>
            <person name="Li H.S."/>
            <person name="Tang X.F."/>
            <person name="Huang Y.H."/>
            <person name="Xu Z.Y."/>
            <person name="Chen M.L."/>
            <person name="Du X.Y."/>
            <person name="Qiu B.Y."/>
            <person name="Chen P.T."/>
            <person name="Zhang W."/>
            <person name="Slipinski A."/>
            <person name="Escalona H.E."/>
            <person name="Waterhouse R.M."/>
            <person name="Zwick A."/>
            <person name="Pang H."/>
        </authorList>
    </citation>
    <scope>NUCLEOTIDE SEQUENCE [LARGE SCALE GENOMIC DNA]</scope>
    <source>
        <strain evidence="2">SYSU2018</strain>
    </source>
</reference>
<accession>A0ABD2N3R3</accession>
<feature type="compositionally biased region" description="Polar residues" evidence="1">
    <location>
        <begin position="92"/>
        <end position="102"/>
    </location>
</feature>
<name>A0ABD2N3R3_9CUCU</name>
<comment type="caution">
    <text evidence="2">The sequence shown here is derived from an EMBL/GenBank/DDBJ whole genome shotgun (WGS) entry which is preliminary data.</text>
</comment>
<evidence type="ECO:0000313" key="3">
    <source>
        <dbReference type="Proteomes" id="UP001516400"/>
    </source>
</evidence>
<evidence type="ECO:0000256" key="1">
    <source>
        <dbReference type="SAM" id="MobiDB-lite"/>
    </source>
</evidence>
<dbReference type="AlphaFoldDB" id="A0ABD2N3R3"/>
<keyword evidence="3" id="KW-1185">Reference proteome</keyword>
<gene>
    <name evidence="2" type="ORF">HHI36_014782</name>
</gene>
<dbReference type="Proteomes" id="UP001516400">
    <property type="component" value="Unassembled WGS sequence"/>
</dbReference>
<sequence>MNSDETSEEKAGHKPVVKQINHVFSEDYKCVSSIKKKKKNTKFPVLDENISRPIESNKLNATLKHQSCERCGQIIGECICTADEARKEMRRNNASISDNSPKISKDGLSGIK</sequence>
<proteinExistence type="predicted"/>
<organism evidence="2 3">
    <name type="scientific">Cryptolaemus montrouzieri</name>
    <dbReference type="NCBI Taxonomy" id="559131"/>
    <lineage>
        <taxon>Eukaryota</taxon>
        <taxon>Metazoa</taxon>
        <taxon>Ecdysozoa</taxon>
        <taxon>Arthropoda</taxon>
        <taxon>Hexapoda</taxon>
        <taxon>Insecta</taxon>
        <taxon>Pterygota</taxon>
        <taxon>Neoptera</taxon>
        <taxon>Endopterygota</taxon>
        <taxon>Coleoptera</taxon>
        <taxon>Polyphaga</taxon>
        <taxon>Cucujiformia</taxon>
        <taxon>Coccinelloidea</taxon>
        <taxon>Coccinellidae</taxon>
        <taxon>Scymninae</taxon>
        <taxon>Scymnini</taxon>
        <taxon>Cryptolaemus</taxon>
    </lineage>
</organism>
<feature type="region of interest" description="Disordered" evidence="1">
    <location>
        <begin position="90"/>
        <end position="112"/>
    </location>
</feature>
<protein>
    <submittedName>
        <fullName evidence="2">Uncharacterized protein</fullName>
    </submittedName>
</protein>
<evidence type="ECO:0000313" key="2">
    <source>
        <dbReference type="EMBL" id="KAL3273333.1"/>
    </source>
</evidence>
<dbReference type="EMBL" id="JABFTP020000062">
    <property type="protein sequence ID" value="KAL3273333.1"/>
    <property type="molecule type" value="Genomic_DNA"/>
</dbReference>